<accession>A0A850NSQ2</accession>
<gene>
    <name evidence="2" type="ORF">FHR90_000183</name>
    <name evidence="3" type="ORF">HUK83_01630</name>
</gene>
<keyword evidence="1" id="KW-1133">Transmembrane helix</keyword>
<evidence type="ECO:0000313" key="3">
    <source>
        <dbReference type="EMBL" id="NVN29047.1"/>
    </source>
</evidence>
<evidence type="ECO:0000256" key="1">
    <source>
        <dbReference type="SAM" id="Phobius"/>
    </source>
</evidence>
<keyword evidence="1" id="KW-0472">Membrane</keyword>
<dbReference type="AlphaFoldDB" id="A0A850NSQ2"/>
<evidence type="ECO:0000313" key="5">
    <source>
        <dbReference type="Proteomes" id="UP000565205"/>
    </source>
</evidence>
<proteinExistence type="predicted"/>
<dbReference type="EMBL" id="JACHXV010000001">
    <property type="protein sequence ID" value="MBB3172377.1"/>
    <property type="molecule type" value="Genomic_DNA"/>
</dbReference>
<dbReference type="EMBL" id="JABXXQ010000010">
    <property type="protein sequence ID" value="NVN29047.1"/>
    <property type="molecule type" value="Genomic_DNA"/>
</dbReference>
<protein>
    <submittedName>
        <fullName evidence="2">Uncharacterized membrane protein YjjB (DUF3815 family)</fullName>
    </submittedName>
</protein>
<organism evidence="3 5">
    <name type="scientific">Endobacter medicaginis</name>
    <dbReference type="NCBI Taxonomy" id="1181271"/>
    <lineage>
        <taxon>Bacteria</taxon>
        <taxon>Pseudomonadati</taxon>
        <taxon>Pseudomonadota</taxon>
        <taxon>Alphaproteobacteria</taxon>
        <taxon>Acetobacterales</taxon>
        <taxon>Acetobacteraceae</taxon>
        <taxon>Endobacter</taxon>
    </lineage>
</organism>
<evidence type="ECO:0000313" key="2">
    <source>
        <dbReference type="EMBL" id="MBB3172377.1"/>
    </source>
</evidence>
<sequence length="95" mass="9916">MHFVALRNQPLPAGNAGSGATSMMYGVISDGASVTDRILIGLVPALCAVSFYRLGEAYGFASYWAVLVAALAGCVAGFLADLLGRWRRSQPPDPA</sequence>
<dbReference type="Proteomes" id="UP000565205">
    <property type="component" value="Unassembled WGS sequence"/>
</dbReference>
<comment type="caution">
    <text evidence="3">The sequence shown here is derived from an EMBL/GenBank/DDBJ whole genome shotgun (WGS) entry which is preliminary data.</text>
</comment>
<dbReference type="RefSeq" id="WP_176621779.1">
    <property type="nucleotide sequence ID" value="NZ_JABXXQ010000010.1"/>
</dbReference>
<reference evidence="2 4" key="2">
    <citation type="submission" date="2020-08" db="EMBL/GenBank/DDBJ databases">
        <title>Genomic Encyclopedia of Type Strains, Phase III (KMG-III): the genomes of soil and plant-associated and newly described type strains.</title>
        <authorList>
            <person name="Whitman W."/>
        </authorList>
    </citation>
    <scope>NUCLEOTIDE SEQUENCE [LARGE SCALE GENOMIC DNA]</scope>
    <source>
        <strain evidence="2 4">CECT 8088</strain>
    </source>
</reference>
<keyword evidence="1" id="KW-0812">Transmembrane</keyword>
<name>A0A850NSQ2_9PROT</name>
<feature type="transmembrane region" description="Helical" evidence="1">
    <location>
        <begin position="61"/>
        <end position="80"/>
    </location>
</feature>
<keyword evidence="4" id="KW-1185">Reference proteome</keyword>
<dbReference type="Proteomes" id="UP000557688">
    <property type="component" value="Unassembled WGS sequence"/>
</dbReference>
<reference evidence="3 5" key="1">
    <citation type="submission" date="2020-06" db="EMBL/GenBank/DDBJ databases">
        <title>Description of novel acetic acid bacteria.</title>
        <authorList>
            <person name="Sombolestani A."/>
        </authorList>
    </citation>
    <scope>NUCLEOTIDE SEQUENCE [LARGE SCALE GENOMIC DNA]</scope>
    <source>
        <strain evidence="3 5">LMG 26838</strain>
    </source>
</reference>
<evidence type="ECO:0000313" key="4">
    <source>
        <dbReference type="Proteomes" id="UP000557688"/>
    </source>
</evidence>